<evidence type="ECO:0000313" key="3">
    <source>
        <dbReference type="Proteomes" id="UP000281553"/>
    </source>
</evidence>
<feature type="coiled-coil region" evidence="1">
    <location>
        <begin position="98"/>
        <end position="174"/>
    </location>
</feature>
<protein>
    <submittedName>
        <fullName evidence="2">Uncharacterized protein</fullName>
    </submittedName>
</protein>
<evidence type="ECO:0000313" key="2">
    <source>
        <dbReference type="EMBL" id="VDN16820.1"/>
    </source>
</evidence>
<accession>A0A3P7LUB2</accession>
<dbReference type="EMBL" id="UYRU01067211">
    <property type="protein sequence ID" value="VDN16820.1"/>
    <property type="molecule type" value="Genomic_DNA"/>
</dbReference>
<name>A0A3P7LUB2_DIBLA</name>
<reference evidence="2 3" key="1">
    <citation type="submission" date="2018-11" db="EMBL/GenBank/DDBJ databases">
        <authorList>
            <consortium name="Pathogen Informatics"/>
        </authorList>
    </citation>
    <scope>NUCLEOTIDE SEQUENCE [LARGE SCALE GENOMIC DNA]</scope>
</reference>
<organism evidence="2 3">
    <name type="scientific">Dibothriocephalus latus</name>
    <name type="common">Fish tapeworm</name>
    <name type="synonym">Diphyllobothrium latum</name>
    <dbReference type="NCBI Taxonomy" id="60516"/>
    <lineage>
        <taxon>Eukaryota</taxon>
        <taxon>Metazoa</taxon>
        <taxon>Spiralia</taxon>
        <taxon>Lophotrochozoa</taxon>
        <taxon>Platyhelminthes</taxon>
        <taxon>Cestoda</taxon>
        <taxon>Eucestoda</taxon>
        <taxon>Diphyllobothriidea</taxon>
        <taxon>Diphyllobothriidae</taxon>
        <taxon>Dibothriocephalus</taxon>
    </lineage>
</organism>
<keyword evidence="3" id="KW-1185">Reference proteome</keyword>
<dbReference type="SUPFAM" id="SSF90257">
    <property type="entry name" value="Myosin rod fragments"/>
    <property type="match status" value="1"/>
</dbReference>
<dbReference type="Proteomes" id="UP000281553">
    <property type="component" value="Unassembled WGS sequence"/>
</dbReference>
<gene>
    <name evidence="2" type="ORF">DILT_LOCUS12651</name>
</gene>
<dbReference type="AlphaFoldDB" id="A0A3P7LUB2"/>
<proteinExistence type="predicted"/>
<feature type="coiled-coil region" evidence="1">
    <location>
        <begin position="23"/>
        <end position="57"/>
    </location>
</feature>
<dbReference type="OrthoDB" id="2914378at2759"/>
<keyword evidence="1" id="KW-0175">Coiled coil</keyword>
<evidence type="ECO:0000256" key="1">
    <source>
        <dbReference type="SAM" id="Coils"/>
    </source>
</evidence>
<sequence length="188" mass="21435">MRELDINQTWVKEKARRAPERLLEDLEESKEALLRKQRLLQTELEETQQTLQEQQRERQHQPEQAAATLAANLYSVSGAAMSVYFSSFFFCLQAEAKCLATQRQNSELASRVEELEENLEDMSTRHRRSVIGASASSPSLSAYVEELSQATEERNSLRQEVADLQERLKAAANERAGVSISILVLYIF</sequence>